<accession>A0A3Q8S4Q3</accession>
<dbReference type="KEGG" id="plen:EIM92_10200"/>
<dbReference type="GO" id="GO:0030975">
    <property type="term" value="F:thiamine binding"/>
    <property type="evidence" value="ECO:0007669"/>
    <property type="project" value="InterPro"/>
</dbReference>
<evidence type="ECO:0000313" key="4">
    <source>
        <dbReference type="Proteomes" id="UP000273145"/>
    </source>
</evidence>
<dbReference type="PIRSF" id="PIRSF021331">
    <property type="entry name" value="YkoF"/>
    <property type="match status" value="1"/>
</dbReference>
<dbReference type="InterPro" id="IPR029756">
    <property type="entry name" value="MTH1187/YkoF-like"/>
</dbReference>
<feature type="binding site" evidence="1">
    <location>
        <position position="60"/>
    </location>
    <ligand>
        <name>thiamine</name>
        <dbReference type="ChEBI" id="CHEBI:18385"/>
    </ligand>
</feature>
<evidence type="ECO:0000259" key="2">
    <source>
        <dbReference type="Pfam" id="PF07615"/>
    </source>
</evidence>
<dbReference type="Pfam" id="PF07615">
    <property type="entry name" value="Ykof"/>
    <property type="match status" value="2"/>
</dbReference>
<name>A0A3Q8S4Q3_9BACL</name>
<dbReference type="RefSeq" id="WP_125082551.1">
    <property type="nucleotide sequence ID" value="NZ_CP034248.1"/>
</dbReference>
<dbReference type="Proteomes" id="UP000273145">
    <property type="component" value="Chromosome"/>
</dbReference>
<feature type="binding site" evidence="1">
    <location>
        <position position="28"/>
    </location>
    <ligand>
        <name>thiamine</name>
        <dbReference type="ChEBI" id="CHEBI:18385"/>
    </ligand>
</feature>
<evidence type="ECO:0000256" key="1">
    <source>
        <dbReference type="PIRSR" id="PIRSR021331-1"/>
    </source>
</evidence>
<feature type="domain" description="Thiamin/hydroxymethyl pyrimidine-binding YkoF putative" evidence="2">
    <location>
        <begin position="21"/>
        <end position="100"/>
    </location>
</feature>
<dbReference type="AlphaFoldDB" id="A0A3Q8S4Q3"/>
<organism evidence="3 4">
    <name type="scientific">Paenibacillus lentus</name>
    <dbReference type="NCBI Taxonomy" id="1338368"/>
    <lineage>
        <taxon>Bacteria</taxon>
        <taxon>Bacillati</taxon>
        <taxon>Bacillota</taxon>
        <taxon>Bacilli</taxon>
        <taxon>Bacillales</taxon>
        <taxon>Paenibacillaceae</taxon>
        <taxon>Paenibacillus</taxon>
    </lineage>
</organism>
<feature type="domain" description="Thiamin/hydroxymethyl pyrimidine-binding YkoF putative" evidence="2">
    <location>
        <begin position="124"/>
        <end position="202"/>
    </location>
</feature>
<dbReference type="EMBL" id="CP034248">
    <property type="protein sequence ID" value="AZK46493.1"/>
    <property type="molecule type" value="Genomic_DNA"/>
</dbReference>
<dbReference type="SUPFAM" id="SSF89957">
    <property type="entry name" value="MTH1187/YkoF-like"/>
    <property type="match status" value="1"/>
</dbReference>
<gene>
    <name evidence="3" type="ORF">EIM92_10200</name>
</gene>
<dbReference type="Gene3D" id="3.30.70.930">
    <property type="match status" value="2"/>
</dbReference>
<sequence>MITSNSFNEQNKPAACGSSRIVGCRFSLFPMSGHFVPIILGALENTDTSKVWIKSDDISTCVRGRHEHVFDVVQSIFLQAAKSGEHVVLSATFSVGCPGDTEGDVFMSEDDVRLNKDTGSAVDTAVQFALYPMGVPHYMDVIYNAVKTAEIEGTFSGGIHYASRLDGDAHQVFRSLENAFVASSIQTSHLVMTATISCNSPSAKPDHVQNKGE</sequence>
<reference evidence="3 4" key="1">
    <citation type="submission" date="2018-11" db="EMBL/GenBank/DDBJ databases">
        <title>Genome sequencing of Paenibacillus lentus DSM25539(T).</title>
        <authorList>
            <person name="Kook J.-K."/>
            <person name="Park S.-N."/>
            <person name="Lim Y.K."/>
        </authorList>
    </citation>
    <scope>NUCLEOTIDE SEQUENCE [LARGE SCALE GENOMIC DNA]</scope>
    <source>
        <strain evidence="3 4">DSM 25539</strain>
    </source>
</reference>
<dbReference type="InterPro" id="IPR011522">
    <property type="entry name" value="Thiamin/HMP-bd_put_YkoF"/>
</dbReference>
<dbReference type="InterPro" id="IPR015835">
    <property type="entry name" value="HMP/thiamine-bd"/>
</dbReference>
<evidence type="ECO:0000313" key="3">
    <source>
        <dbReference type="EMBL" id="AZK46493.1"/>
    </source>
</evidence>
<keyword evidence="4" id="KW-1185">Reference proteome</keyword>
<dbReference type="OrthoDB" id="7767286at2"/>
<proteinExistence type="predicted"/>
<protein>
    <submittedName>
        <fullName evidence="3">Thiamine-binding protein</fullName>
    </submittedName>
</protein>